<organism evidence="1 2">
    <name type="scientific">Streptomyces xanthochromogenes</name>
    <dbReference type="NCBI Taxonomy" id="67384"/>
    <lineage>
        <taxon>Bacteria</taxon>
        <taxon>Bacillati</taxon>
        <taxon>Actinomycetota</taxon>
        <taxon>Actinomycetes</taxon>
        <taxon>Kitasatosporales</taxon>
        <taxon>Streptomycetaceae</taxon>
        <taxon>Streptomyces</taxon>
    </lineage>
</organism>
<dbReference type="Proteomes" id="UP000600946">
    <property type="component" value="Unassembled WGS sequence"/>
</dbReference>
<dbReference type="InterPro" id="IPR013328">
    <property type="entry name" value="6PGD_dom2"/>
</dbReference>
<comment type="caution">
    <text evidence="1">The sequence shown here is derived from an EMBL/GenBank/DDBJ whole genome shotgun (WGS) entry which is preliminary data.</text>
</comment>
<sequence length="65" mass="6931">MRSGTDHAGVPAFLDTAEQQGVSPELLVPYFALMRRRLAEGSPDEDLAGVVDLLVRPRPAAPTTA</sequence>
<gene>
    <name evidence="1" type="ORF">GCM10010326_12200</name>
</gene>
<evidence type="ECO:0000313" key="1">
    <source>
        <dbReference type="EMBL" id="GGY21016.1"/>
    </source>
</evidence>
<evidence type="ECO:0008006" key="3">
    <source>
        <dbReference type="Google" id="ProtNLM"/>
    </source>
</evidence>
<dbReference type="RefSeq" id="WP_190026833.1">
    <property type="nucleotide sequence ID" value="NZ_BMUU01000002.1"/>
</dbReference>
<keyword evidence="2" id="KW-1185">Reference proteome</keyword>
<reference evidence="2" key="1">
    <citation type="journal article" date="2019" name="Int. J. Syst. Evol. Microbiol.">
        <title>The Global Catalogue of Microorganisms (GCM) 10K type strain sequencing project: providing services to taxonomists for standard genome sequencing and annotation.</title>
        <authorList>
            <consortium name="The Broad Institute Genomics Platform"/>
            <consortium name="The Broad Institute Genome Sequencing Center for Infectious Disease"/>
            <person name="Wu L."/>
            <person name="Ma J."/>
        </authorList>
    </citation>
    <scope>NUCLEOTIDE SEQUENCE [LARGE SCALE GENOMIC DNA]</scope>
    <source>
        <strain evidence="2">JCM 4594</strain>
    </source>
</reference>
<proteinExistence type="predicted"/>
<dbReference type="Gene3D" id="1.10.1040.10">
    <property type="entry name" value="N-(1-d-carboxylethyl)-l-norvaline Dehydrogenase, domain 2"/>
    <property type="match status" value="1"/>
</dbReference>
<evidence type="ECO:0000313" key="2">
    <source>
        <dbReference type="Proteomes" id="UP000600946"/>
    </source>
</evidence>
<name>A0ABQ2ZPJ1_9ACTN</name>
<protein>
    <recommendedName>
        <fullName evidence="3">Dehydrogenase</fullName>
    </recommendedName>
</protein>
<accession>A0ABQ2ZPJ1</accession>
<dbReference type="EMBL" id="BMUU01000002">
    <property type="protein sequence ID" value="GGY21016.1"/>
    <property type="molecule type" value="Genomic_DNA"/>
</dbReference>